<dbReference type="CDD" id="cd15857">
    <property type="entry name" value="SNARE_SEC9C"/>
    <property type="match status" value="1"/>
</dbReference>
<evidence type="ECO:0000313" key="5">
    <source>
        <dbReference type="Proteomes" id="UP001465976"/>
    </source>
</evidence>
<feature type="compositionally biased region" description="Gly residues" evidence="2">
    <location>
        <begin position="263"/>
        <end position="273"/>
    </location>
</feature>
<dbReference type="SMART" id="SM00397">
    <property type="entry name" value="t_SNARE"/>
    <property type="match status" value="2"/>
</dbReference>
<evidence type="ECO:0000259" key="3">
    <source>
        <dbReference type="PROSITE" id="PS50192"/>
    </source>
</evidence>
<feature type="compositionally biased region" description="Polar residues" evidence="2">
    <location>
        <begin position="21"/>
        <end position="38"/>
    </location>
</feature>
<sequence>MPLLKRKEKNLIPPVAEPQRPSYNSNPGSYRSNNSTYVASRDGDPYNSPKPRSDPYAGQEDGDGYRDKYSRSNGVGDVYSRGGGAQLEQDRNELFAGYNPEKSGGSNRFFDGPAVGEEEEEDVEAIKTQTRFVKQESVNSTRNALRLAREAEETARGTIEKLGDQSERLANTERHLDISKSHSQHAGDKTDELKKLNRSIFRPAITFNKDAKRRAKEAQIQERYDEERAERERTLMDVRETQNRLGRAATYGRGGDDEEDLVGGPGSPGGGSGRFRKTEDQRRAQRAQNSRYQFEATASDDELEDEIDDNLDELGEATKRLKALGMAMGSELGTQNTRIDNITSKTDRLDMNLSNVTRRQKKF</sequence>
<dbReference type="SUPFAM" id="SSF58038">
    <property type="entry name" value="SNARE fusion complex"/>
    <property type="match status" value="2"/>
</dbReference>
<dbReference type="EMBL" id="JBAHYK010000126">
    <property type="protein sequence ID" value="KAL0577982.1"/>
    <property type="molecule type" value="Genomic_DNA"/>
</dbReference>
<proteinExistence type="inferred from homology"/>
<accession>A0ABR3FS24</accession>
<protein>
    <submittedName>
        <fullName evidence="4">Protein transport protein S9 plasma membrane t-SNARE</fullName>
    </submittedName>
</protein>
<evidence type="ECO:0000256" key="1">
    <source>
        <dbReference type="ARBA" id="ARBA00009480"/>
    </source>
</evidence>
<keyword evidence="5" id="KW-1185">Reference proteome</keyword>
<name>A0ABR3FS24_9AGAR</name>
<feature type="region of interest" description="Disordered" evidence="2">
    <location>
        <begin position="245"/>
        <end position="305"/>
    </location>
</feature>
<organism evidence="4 5">
    <name type="scientific">Marasmius crinis-equi</name>
    <dbReference type="NCBI Taxonomy" id="585013"/>
    <lineage>
        <taxon>Eukaryota</taxon>
        <taxon>Fungi</taxon>
        <taxon>Dikarya</taxon>
        <taxon>Basidiomycota</taxon>
        <taxon>Agaricomycotina</taxon>
        <taxon>Agaricomycetes</taxon>
        <taxon>Agaricomycetidae</taxon>
        <taxon>Agaricales</taxon>
        <taxon>Marasmiineae</taxon>
        <taxon>Marasmiaceae</taxon>
        <taxon>Marasmius</taxon>
    </lineage>
</organism>
<evidence type="ECO:0000256" key="2">
    <source>
        <dbReference type="SAM" id="MobiDB-lite"/>
    </source>
</evidence>
<feature type="compositionally biased region" description="Basic and acidic residues" evidence="2">
    <location>
        <begin position="216"/>
        <end position="231"/>
    </location>
</feature>
<dbReference type="PROSITE" id="PS50192">
    <property type="entry name" value="T_SNARE"/>
    <property type="match status" value="1"/>
</dbReference>
<feature type="region of interest" description="Disordered" evidence="2">
    <location>
        <begin position="211"/>
        <end position="231"/>
    </location>
</feature>
<feature type="compositionally biased region" description="Basic and acidic residues" evidence="2">
    <location>
        <begin position="151"/>
        <end position="195"/>
    </location>
</feature>
<feature type="region of interest" description="Disordered" evidence="2">
    <location>
        <begin position="151"/>
        <end position="196"/>
    </location>
</feature>
<reference evidence="4 5" key="1">
    <citation type="submission" date="2024-02" db="EMBL/GenBank/DDBJ databases">
        <title>A draft genome for the cacao thread blight pathogen Marasmius crinis-equi.</title>
        <authorList>
            <person name="Cohen S.P."/>
            <person name="Baruah I.K."/>
            <person name="Amoako-Attah I."/>
            <person name="Bukari Y."/>
            <person name="Meinhardt L.W."/>
            <person name="Bailey B.A."/>
        </authorList>
    </citation>
    <scope>NUCLEOTIDE SEQUENCE [LARGE SCALE GENOMIC DNA]</scope>
    <source>
        <strain evidence="4 5">GH-76</strain>
    </source>
</reference>
<dbReference type="PANTHER" id="PTHR19305">
    <property type="entry name" value="SYNAPTOSOMAL ASSOCIATED PROTEIN"/>
    <property type="match status" value="1"/>
</dbReference>
<dbReference type="Gene3D" id="1.20.5.110">
    <property type="match status" value="2"/>
</dbReference>
<comment type="caution">
    <text evidence="4">The sequence shown here is derived from an EMBL/GenBank/DDBJ whole genome shotgun (WGS) entry which is preliminary data.</text>
</comment>
<dbReference type="PANTHER" id="PTHR19305:SF9">
    <property type="entry name" value="SYNAPTOSOMAL-ASSOCIATED PROTEIN 29"/>
    <property type="match status" value="1"/>
</dbReference>
<gene>
    <name evidence="4" type="primary">SEC9_1</name>
    <name evidence="4" type="ORF">V5O48_004020</name>
</gene>
<feature type="domain" description="T-SNARE coiled-coil homology" evidence="3">
    <location>
        <begin position="301"/>
        <end position="363"/>
    </location>
</feature>
<dbReference type="CDD" id="cd15886">
    <property type="entry name" value="SNARE_SEC9N"/>
    <property type="match status" value="1"/>
</dbReference>
<feature type="region of interest" description="Disordered" evidence="2">
    <location>
        <begin position="1"/>
        <end position="120"/>
    </location>
</feature>
<dbReference type="InterPro" id="IPR000727">
    <property type="entry name" value="T_SNARE_dom"/>
</dbReference>
<evidence type="ECO:0000313" key="4">
    <source>
        <dbReference type="EMBL" id="KAL0577982.1"/>
    </source>
</evidence>
<dbReference type="Proteomes" id="UP001465976">
    <property type="component" value="Unassembled WGS sequence"/>
</dbReference>
<comment type="similarity">
    <text evidence="1">Belongs to the SNAP-25 family.</text>
</comment>